<accession>A0AAE8W8T3</accession>
<feature type="transmembrane region" description="Helical" evidence="2">
    <location>
        <begin position="280"/>
        <end position="301"/>
    </location>
</feature>
<evidence type="ECO:0000313" key="4">
    <source>
        <dbReference type="Proteomes" id="UP000318720"/>
    </source>
</evidence>
<reference evidence="3 4" key="1">
    <citation type="submission" date="2019-03" db="EMBL/GenBank/DDBJ databases">
        <title>Comparative genomic analyses of the sweetpotato soil rot pathogen, Streptomyces ipomoeae.</title>
        <authorList>
            <person name="Ruschel Soares N."/>
            <person name="Badger J.H."/>
            <person name="Huguet-Tapia J.C."/>
            <person name="Clark C.A."/>
            <person name="Pettis G.S."/>
        </authorList>
    </citation>
    <scope>NUCLEOTIDE SEQUENCE [LARGE SCALE GENOMIC DNA]</scope>
    <source>
        <strain evidence="3 4">88-35</strain>
    </source>
</reference>
<sequence>MTHEDNTTRGRTDVPYGRGPVRIPLTQTLTSVLGMGPMPFTKIVRCHELVGEARRIGRARPADEWTNSEDSLRGAAERRADAWIRTQVARTVEPTVAQIKGLYAEARFIDHQLAALRERRYVGPHGESYTTAEAHGRHAEWSTLVEEQERAGSRLHRRVSPGVKKILLALLALDVVVLTFLMAKFLNVDLRRFLQSYDSALRAVTAVLFGFLGTFGVALTMKLFGKRHRAHRAEHGGWDFSRGGRKALVAELLLGGLTVLALGTAMAWRLVIDGPSDERFLTAVMAALFAAVISAVAYLSYLSEFADGSTVTEAIDVLAPQLHGTHMTEAALRGRREIVLRQAARLVGRLARDCARIRTEATRMVVESVQDKAVRYARSIHQHCGYGGPLPAPRLSLDTLDLALAQAARWIDDGPDPDSPGKGDDGGEPDGGAGLAVAA</sequence>
<evidence type="ECO:0000256" key="1">
    <source>
        <dbReference type="SAM" id="MobiDB-lite"/>
    </source>
</evidence>
<feature type="transmembrane region" description="Helical" evidence="2">
    <location>
        <begin position="203"/>
        <end position="225"/>
    </location>
</feature>
<keyword evidence="2" id="KW-0812">Transmembrane</keyword>
<gene>
    <name evidence="3" type="ORF">Sipo8835_05835</name>
</gene>
<feature type="compositionally biased region" description="Gly residues" evidence="1">
    <location>
        <begin position="429"/>
        <end position="439"/>
    </location>
</feature>
<dbReference type="Proteomes" id="UP000318720">
    <property type="component" value="Unassembled WGS sequence"/>
</dbReference>
<protein>
    <submittedName>
        <fullName evidence="3">Uncharacterized protein</fullName>
    </submittedName>
</protein>
<dbReference type="AlphaFoldDB" id="A0AAE8W8T3"/>
<evidence type="ECO:0000256" key="2">
    <source>
        <dbReference type="SAM" id="Phobius"/>
    </source>
</evidence>
<keyword evidence="2" id="KW-0472">Membrane</keyword>
<organism evidence="3 4">
    <name type="scientific">Streptomyces ipomoeae</name>
    <dbReference type="NCBI Taxonomy" id="103232"/>
    <lineage>
        <taxon>Bacteria</taxon>
        <taxon>Bacillati</taxon>
        <taxon>Actinomycetota</taxon>
        <taxon>Actinomycetes</taxon>
        <taxon>Kitasatosporales</taxon>
        <taxon>Streptomycetaceae</taxon>
        <taxon>Streptomyces</taxon>
    </lineage>
</organism>
<keyword evidence="2" id="KW-1133">Transmembrane helix</keyword>
<comment type="caution">
    <text evidence="3">The sequence shown here is derived from an EMBL/GenBank/DDBJ whole genome shotgun (WGS) entry which is preliminary data.</text>
</comment>
<dbReference type="RefSeq" id="WP_141581010.1">
    <property type="nucleotide sequence ID" value="NZ_JARAVC010000005.1"/>
</dbReference>
<dbReference type="EMBL" id="SPAZ01000048">
    <property type="protein sequence ID" value="TQE38224.1"/>
    <property type="molecule type" value="Genomic_DNA"/>
</dbReference>
<feature type="transmembrane region" description="Helical" evidence="2">
    <location>
        <begin position="246"/>
        <end position="268"/>
    </location>
</feature>
<proteinExistence type="predicted"/>
<feature type="region of interest" description="Disordered" evidence="1">
    <location>
        <begin position="410"/>
        <end position="439"/>
    </location>
</feature>
<name>A0AAE8W8T3_9ACTN</name>
<feature type="transmembrane region" description="Helical" evidence="2">
    <location>
        <begin position="166"/>
        <end position="183"/>
    </location>
</feature>
<evidence type="ECO:0000313" key="3">
    <source>
        <dbReference type="EMBL" id="TQE38224.1"/>
    </source>
</evidence>